<reference evidence="3 4" key="1">
    <citation type="submission" date="2025-05" db="UniProtKB">
        <authorList>
            <consortium name="RefSeq"/>
        </authorList>
    </citation>
    <scope>IDENTIFICATION</scope>
</reference>
<dbReference type="RefSeq" id="XP_045580569.1">
    <property type="nucleotide sequence ID" value="XM_045724613.1"/>
</dbReference>
<accession>A0ABM3FB80</accession>
<name>A0ABM3FB80_SALSA</name>
<evidence type="ECO:0000313" key="2">
    <source>
        <dbReference type="Proteomes" id="UP001652741"/>
    </source>
</evidence>
<feature type="compositionally biased region" description="Polar residues" evidence="1">
    <location>
        <begin position="1"/>
        <end position="10"/>
    </location>
</feature>
<keyword evidence="2" id="KW-1185">Reference proteome</keyword>
<organism evidence="2 4">
    <name type="scientific">Salmo salar</name>
    <name type="common">Atlantic salmon</name>
    <dbReference type="NCBI Taxonomy" id="8030"/>
    <lineage>
        <taxon>Eukaryota</taxon>
        <taxon>Metazoa</taxon>
        <taxon>Chordata</taxon>
        <taxon>Craniata</taxon>
        <taxon>Vertebrata</taxon>
        <taxon>Euteleostomi</taxon>
        <taxon>Actinopterygii</taxon>
        <taxon>Neopterygii</taxon>
        <taxon>Teleostei</taxon>
        <taxon>Protacanthopterygii</taxon>
        <taxon>Salmoniformes</taxon>
        <taxon>Salmonidae</taxon>
        <taxon>Salmoninae</taxon>
        <taxon>Salmo</taxon>
    </lineage>
</organism>
<feature type="region of interest" description="Disordered" evidence="1">
    <location>
        <begin position="1516"/>
        <end position="1552"/>
    </location>
</feature>
<feature type="region of interest" description="Disordered" evidence="1">
    <location>
        <begin position="1"/>
        <end position="46"/>
    </location>
</feature>
<evidence type="ECO:0000313" key="3">
    <source>
        <dbReference type="RefSeq" id="XP_045580569.1"/>
    </source>
</evidence>
<gene>
    <name evidence="3 4" type="primary">LOC106612747</name>
</gene>
<feature type="region of interest" description="Disordered" evidence="1">
    <location>
        <begin position="921"/>
        <end position="981"/>
    </location>
</feature>
<evidence type="ECO:0000256" key="1">
    <source>
        <dbReference type="SAM" id="MobiDB-lite"/>
    </source>
</evidence>
<sequence>MEENCNSNKLQRPKLKGFVPKPPGGPRPSCKAKTGRELRGTAEATKVRGQRTAGVCSALPPLSANTSYNVLPPIKRIASVTVTTLKTTEPPGRQLTPEGGERGYSSSSQGNPVSLEKNDVTSLMAMSRPLSGEDIIPVAENLMLHPQQRLIKKVLRKRDHQEAVGAICQVLITRVQDILQKTCYNPKNARDIIQKGLDSGARAKVPDVTNEEGCVGSPTLVVDQPSCQLERIFSHSLLAGPSTSAKAALGAPAYKVEETETRLTSQALQRTPFPDPGVSELKLSAGVPDVGFVPKPPGGPRPSCKAKTGRELRGTAEATKVRGQRTAGVCSALPPLSANTSYNVLPPIKRIASVTVTTLKTTEPPGRQLTPEGGERGYSSSSQGNPVSLEKNDVTSLMAMSRPLSGEDIIPVAENLMLHPQQRLIKKVLRKRNMTIDDLQERSVKAIDWVVIVVNEVVLPAIALYQTSIDDVCIGQDERPLSSVSLGESVTSGNTSPSQGSADKDIVCFTPRFRRGSPGLPPPSSQGSGKKQVRGVLRIIAKKFHLLLKLNLEPRCRLMGRHLPTLPSDMEDELQNRASMTVAVILHNVQLFMESDEAGPSSPGALSLQGLYTSVTDYLVSRMSMMSSMMFWSACKKAKEKLHVLTSGGDCRISGASSFNISELAVNVCQEIKDAASKDLSFSGAVNSFPEERMATRKMGGLIFERVEVPDALPSFTPSQGWTEQGWMVEHIGSAISEDTLDNITSTPLFQNMDYSPATTPSEGRASTLHTLQDTITQTVMDHALFTSGLVSQREFLSKEKELELVRVVIGILIDQSGALHWDKTRIAAESLVDKVIVACNIVMVILRNYYTAHDTIIKEDEGMQELLDPNIDGYPLLVQCLSHTLVGDVACELEVMRAQPQVSPISSTIIEAELGRAKGRDSHEAFSEESPPIITQRPVEVQQASSPAKKMNDTQPPISPILARSELDSNSSGRRSQNLDRDAGVTADNIFDVIVRLVYADSISADDCGLYNPAATPLGQILASSRLCNRIFRGKIYLFSKEMICRVYQLLLDTKMGRVPACRKSRSEPVLKEMAANPRLSKKFFTDLIYFIIQRAMKNLVENLLGLPHTPTEEALRLNDNLLTSSSDESLHSDNTLSCGVWGSLVRESSLDMHSSSSLNQDHWEAVGAICQVLSTRVEDNPKKARDIIQKGLDSGAKAKVPEVTNEEFCVESPTPVVDQPSHQLERIFSHSLLSGPSSSANAALGAPAQKVEEVRIASPYSREARQDLLEKAPSILQEESLAKEDIQPRLAHGVTFINSETLRDIVQGIMGHLTFIESLPAGSVKAPFQLQSMLFDNIRHVLKYMAGIVVVFSQQESIQFRGDDAVAAIVEASAERLSLETEANSAQMHKSCEIAIQCMAETIACSICDHAELWKWEARSSGSGSDSTVSEELLDNREALEAPAETAEDDTGSEKTSVRSEIFEDDACSEKTSVRSEVFKDYGGLETDHHMADQSVETNQCLLRAVQSAFSQKVNEEAVETGPETTGKGKNEKKKSSKNKGEIEGKKPCNSRVAPLGSDVCSGAVAADEKRKKPSLLQRIFNTFARIFCFSCKKNSRLFPSNGVRAVPAQLFKASPQLPLPVPLLTVLQ</sequence>
<dbReference type="Proteomes" id="UP001652741">
    <property type="component" value="Chromosome ssa09"/>
</dbReference>
<feature type="region of interest" description="Disordered" evidence="1">
    <location>
        <begin position="292"/>
        <end position="313"/>
    </location>
</feature>
<evidence type="ECO:0000313" key="4">
    <source>
        <dbReference type="RefSeq" id="XP_045580570.1"/>
    </source>
</evidence>
<feature type="region of interest" description="Disordered" evidence="1">
    <location>
        <begin position="359"/>
        <end position="389"/>
    </location>
</feature>
<proteinExistence type="predicted"/>
<protein>
    <submittedName>
        <fullName evidence="3 4">Uncharacterized protein LOC106612747 isoform X1</fullName>
    </submittedName>
</protein>
<feature type="region of interest" description="Disordered" evidence="1">
    <location>
        <begin position="82"/>
        <end position="115"/>
    </location>
</feature>
<dbReference type="GeneID" id="106612747"/>
<feature type="region of interest" description="Disordered" evidence="1">
    <location>
        <begin position="1441"/>
        <end position="1460"/>
    </location>
</feature>
<dbReference type="RefSeq" id="XP_045580570.1">
    <property type="nucleotide sequence ID" value="XM_045724614.1"/>
</dbReference>